<dbReference type="EMBL" id="MU853753">
    <property type="protein sequence ID" value="KAK3945882.1"/>
    <property type="molecule type" value="Genomic_DNA"/>
</dbReference>
<keyword evidence="8" id="KW-0496">Mitochondrion</keyword>
<dbReference type="Gene3D" id="3.30.1330.30">
    <property type="match status" value="1"/>
</dbReference>
<dbReference type="SUPFAM" id="SSF75217">
    <property type="entry name" value="alpha/beta knot"/>
    <property type="match status" value="1"/>
</dbReference>
<evidence type="ECO:0000259" key="11">
    <source>
        <dbReference type="SMART" id="SM00967"/>
    </source>
</evidence>
<organism evidence="12 13">
    <name type="scientific">Diplogelasinospora grovesii</name>
    <dbReference type="NCBI Taxonomy" id="303347"/>
    <lineage>
        <taxon>Eukaryota</taxon>
        <taxon>Fungi</taxon>
        <taxon>Dikarya</taxon>
        <taxon>Ascomycota</taxon>
        <taxon>Pezizomycotina</taxon>
        <taxon>Sordariomycetes</taxon>
        <taxon>Sordariomycetidae</taxon>
        <taxon>Sordariales</taxon>
        <taxon>Diplogelasinosporaceae</taxon>
        <taxon>Diplogelasinospora</taxon>
    </lineage>
</organism>
<evidence type="ECO:0000256" key="7">
    <source>
        <dbReference type="ARBA" id="ARBA00022946"/>
    </source>
</evidence>
<feature type="compositionally biased region" description="Basic and acidic residues" evidence="10">
    <location>
        <begin position="155"/>
        <end position="259"/>
    </location>
</feature>
<feature type="compositionally biased region" description="Basic and acidic residues" evidence="10">
    <location>
        <begin position="282"/>
        <end position="329"/>
    </location>
</feature>
<evidence type="ECO:0000256" key="1">
    <source>
        <dbReference type="ARBA" id="ARBA00004173"/>
    </source>
</evidence>
<evidence type="ECO:0000256" key="3">
    <source>
        <dbReference type="ARBA" id="ARBA00022552"/>
    </source>
</evidence>
<evidence type="ECO:0000313" key="12">
    <source>
        <dbReference type="EMBL" id="KAK3945882.1"/>
    </source>
</evidence>
<evidence type="ECO:0000256" key="8">
    <source>
        <dbReference type="ARBA" id="ARBA00023128"/>
    </source>
</evidence>
<dbReference type="InterPro" id="IPR029028">
    <property type="entry name" value="Alpha/beta_knot_MTases"/>
</dbReference>
<evidence type="ECO:0000256" key="2">
    <source>
        <dbReference type="ARBA" id="ARBA00007228"/>
    </source>
</evidence>
<dbReference type="GO" id="GO:0005739">
    <property type="term" value="C:mitochondrion"/>
    <property type="evidence" value="ECO:0007669"/>
    <property type="project" value="UniProtKB-SubCell"/>
</dbReference>
<proteinExistence type="inferred from homology"/>
<dbReference type="PANTHER" id="PTHR46103">
    <property type="entry name" value="RRNA METHYLTRANSFERASE 1, MITOCHONDRIAL"/>
    <property type="match status" value="1"/>
</dbReference>
<keyword evidence="5" id="KW-0808">Transferase</keyword>
<feature type="region of interest" description="Disordered" evidence="10">
    <location>
        <begin position="147"/>
        <end position="259"/>
    </location>
</feature>
<comment type="similarity">
    <text evidence="2">Belongs to the class IV-like SAM-binding methyltransferase superfamily. RNA methyltransferase TrmH family.</text>
</comment>
<reference evidence="13" key="1">
    <citation type="journal article" date="2023" name="Mol. Phylogenet. Evol.">
        <title>Genome-scale phylogeny and comparative genomics of the fungal order Sordariales.</title>
        <authorList>
            <person name="Hensen N."/>
            <person name="Bonometti L."/>
            <person name="Westerberg I."/>
            <person name="Brannstrom I.O."/>
            <person name="Guillou S."/>
            <person name="Cros-Aarteil S."/>
            <person name="Calhoun S."/>
            <person name="Haridas S."/>
            <person name="Kuo A."/>
            <person name="Mondo S."/>
            <person name="Pangilinan J."/>
            <person name="Riley R."/>
            <person name="LaButti K."/>
            <person name="Andreopoulos B."/>
            <person name="Lipzen A."/>
            <person name="Chen C."/>
            <person name="Yan M."/>
            <person name="Daum C."/>
            <person name="Ng V."/>
            <person name="Clum A."/>
            <person name="Steindorff A."/>
            <person name="Ohm R.A."/>
            <person name="Martin F."/>
            <person name="Silar P."/>
            <person name="Natvig D.O."/>
            <person name="Lalanne C."/>
            <person name="Gautier V."/>
            <person name="Ament-Velasquez S.L."/>
            <person name="Kruys A."/>
            <person name="Hutchinson M.I."/>
            <person name="Powell A.J."/>
            <person name="Barry K."/>
            <person name="Miller A.N."/>
            <person name="Grigoriev I.V."/>
            <person name="Debuchy R."/>
            <person name="Gladieux P."/>
            <person name="Hiltunen Thoren M."/>
            <person name="Johannesson H."/>
        </authorList>
    </citation>
    <scope>NUCLEOTIDE SEQUENCE [LARGE SCALE GENOMIC DNA]</scope>
    <source>
        <strain evidence="13">CBS 340.73</strain>
    </source>
</reference>
<gene>
    <name evidence="12" type="ORF">QBC46DRAFT_455125</name>
</gene>
<dbReference type="FunFam" id="3.30.1330.30:FF:000035">
    <property type="entry name" value="TrmH family RNA methyltransferase"/>
    <property type="match status" value="1"/>
</dbReference>
<dbReference type="SUPFAM" id="SSF55315">
    <property type="entry name" value="L30e-like"/>
    <property type="match status" value="1"/>
</dbReference>
<dbReference type="InterPro" id="IPR047182">
    <property type="entry name" value="MRM1"/>
</dbReference>
<dbReference type="AlphaFoldDB" id="A0AAN6NLL1"/>
<dbReference type="InterPro" id="IPR013123">
    <property type="entry name" value="SpoU_subst-bd"/>
</dbReference>
<feature type="region of interest" description="Disordered" evidence="10">
    <location>
        <begin position="282"/>
        <end position="332"/>
    </location>
</feature>
<accession>A0AAN6NLL1</accession>
<dbReference type="GO" id="GO:0003723">
    <property type="term" value="F:RNA binding"/>
    <property type="evidence" value="ECO:0007669"/>
    <property type="project" value="InterPro"/>
</dbReference>
<evidence type="ECO:0000313" key="13">
    <source>
        <dbReference type="Proteomes" id="UP001303473"/>
    </source>
</evidence>
<evidence type="ECO:0000256" key="4">
    <source>
        <dbReference type="ARBA" id="ARBA00022603"/>
    </source>
</evidence>
<dbReference type="GO" id="GO:0016435">
    <property type="term" value="F:rRNA (guanine) methyltransferase activity"/>
    <property type="evidence" value="ECO:0007669"/>
    <property type="project" value="TreeGrafter"/>
</dbReference>
<dbReference type="InterPro" id="IPR047261">
    <property type="entry name" value="MRM1_MeTrfase_dom"/>
</dbReference>
<keyword evidence="4 12" id="KW-0489">Methyltransferase</keyword>
<evidence type="ECO:0000256" key="6">
    <source>
        <dbReference type="ARBA" id="ARBA00022691"/>
    </source>
</evidence>
<keyword evidence="3" id="KW-0698">rRNA processing</keyword>
<dbReference type="Proteomes" id="UP001303473">
    <property type="component" value="Unassembled WGS sequence"/>
</dbReference>
<comment type="subcellular location">
    <subcellularLocation>
        <location evidence="1">Mitochondrion</location>
    </subcellularLocation>
</comment>
<keyword evidence="6" id="KW-0949">S-adenosyl-L-methionine</keyword>
<protein>
    <recommendedName>
        <fullName evidence="9">rRNA methyltransferase 1, mitochondrial</fullName>
    </recommendedName>
</protein>
<dbReference type="InterPro" id="IPR029026">
    <property type="entry name" value="tRNA_m1G_MTases_N"/>
</dbReference>
<name>A0AAN6NLL1_9PEZI</name>
<dbReference type="CDD" id="cd18105">
    <property type="entry name" value="SpoU-like_MRM1"/>
    <property type="match status" value="1"/>
</dbReference>
<evidence type="ECO:0000256" key="10">
    <source>
        <dbReference type="SAM" id="MobiDB-lite"/>
    </source>
</evidence>
<dbReference type="InterPro" id="IPR001537">
    <property type="entry name" value="SpoU_MeTrfase"/>
</dbReference>
<sequence length="654" mass="73971">MGSVTALRLLSQAVSARPALSARLAAPAAGLTLTSLQIRAASLSAIHQGIRRSEKASPRAESERRLTYAERRKVRAAIPKPTFKIRKGKKDITEYEGKAQPQSRRARFYDPENSFAKKSLVHKLKTGKLIDELKSLEGEEKKNYHSTESFFREFGSGDREGTRDRAPRRSEGFRGREPRDRGDFGDREPRERKPRDREVKGFRDREPRDREDFRNREPRDEGYLRREWKPRDREGFRDREPRERERITEEESWVRDPKEPARFKKGEAEVWARNVFKGALPWKERQGGREDRRPFARQGRDSSDRSERRGPREDRRGHNEQRHGPDREPVSIPYTTAASQFLYGKSIVEAALLASTRNLYKLYVYAGANRQNIEQDHALEKLAQRKGVEIVRVREDGLKMMDKMSIYRPHNGYILEASPLPQPPVTSLAALSDTYETKPGYNVILAHQSREEAEVNGTDSFVPTTPLVKTHKPLVVVLDSVLDPGNVGAILRTVSFLGASAVVITKRGSAPLTPVVWKASAGASETIRLFSVDALPGFLIESRENGWQVYAAAPRVGNSKNQERYLDAHEVEDQDPLSKNPCILVIGSEGEGLSKQVKSKADFEVNIPNLSGDTTVDSLNVSVATGILCNAFMKGQLKAQTDLMQEIKQKDALW</sequence>
<evidence type="ECO:0000256" key="5">
    <source>
        <dbReference type="ARBA" id="ARBA00022679"/>
    </source>
</evidence>
<dbReference type="PANTHER" id="PTHR46103:SF1">
    <property type="entry name" value="RRNA METHYLTRANSFERASE 1, MITOCHONDRIAL"/>
    <property type="match status" value="1"/>
</dbReference>
<keyword evidence="7" id="KW-0809">Transit peptide</keyword>
<evidence type="ECO:0000256" key="9">
    <source>
        <dbReference type="ARBA" id="ARBA00034881"/>
    </source>
</evidence>
<dbReference type="InterPro" id="IPR029064">
    <property type="entry name" value="Ribosomal_eL30-like_sf"/>
</dbReference>
<keyword evidence="13" id="KW-1185">Reference proteome</keyword>
<comment type="caution">
    <text evidence="12">The sequence shown here is derived from an EMBL/GenBank/DDBJ whole genome shotgun (WGS) entry which is preliminary data.</text>
</comment>
<dbReference type="Pfam" id="PF00588">
    <property type="entry name" value="SpoU_methylase"/>
    <property type="match status" value="1"/>
</dbReference>
<dbReference type="Gene3D" id="3.40.1280.10">
    <property type="match status" value="1"/>
</dbReference>
<dbReference type="SMART" id="SM00967">
    <property type="entry name" value="SpoU_sub_bind"/>
    <property type="match status" value="1"/>
</dbReference>
<feature type="domain" description="RNA 2-O ribose methyltransferase substrate binding" evidence="11">
    <location>
        <begin position="341"/>
        <end position="423"/>
    </location>
</feature>